<proteinExistence type="predicted"/>
<dbReference type="Gene3D" id="3.10.129.10">
    <property type="entry name" value="Hotdog Thioesterase"/>
    <property type="match status" value="1"/>
</dbReference>
<accession>A0A923S297</accession>
<comment type="caution">
    <text evidence="1">The sequence shown here is derived from an EMBL/GenBank/DDBJ whole genome shotgun (WGS) entry which is preliminary data.</text>
</comment>
<protein>
    <submittedName>
        <fullName evidence="1">PaaI family thioesterase</fullName>
    </submittedName>
</protein>
<dbReference type="AlphaFoldDB" id="A0A923S297"/>
<reference evidence="1" key="1">
    <citation type="submission" date="2020-08" db="EMBL/GenBank/DDBJ databases">
        <title>Ramlibacter sp. GTP1 16S ribosomal RNA gene genome sequencing and assembly.</title>
        <authorList>
            <person name="Kang M."/>
        </authorList>
    </citation>
    <scope>NUCLEOTIDE SEQUENCE</scope>
    <source>
        <strain evidence="1">GTP1</strain>
    </source>
</reference>
<evidence type="ECO:0000313" key="1">
    <source>
        <dbReference type="EMBL" id="MBC5764528.1"/>
    </source>
</evidence>
<dbReference type="CDD" id="cd03443">
    <property type="entry name" value="PaaI_thioesterase"/>
    <property type="match status" value="1"/>
</dbReference>
<dbReference type="SUPFAM" id="SSF54637">
    <property type="entry name" value="Thioesterase/thiol ester dehydrase-isomerase"/>
    <property type="match status" value="1"/>
</dbReference>
<sequence length="174" mass="18527">MHEFPPPLRLAIPLEAPERQAWEQQFNDWPVMRQFGMTADLSRPDLVRVWVPEVLPYHRGGVGDASKGGGSAINGAILAAMFDCALGVAGVLQLPGERAGTVDVSIKLFNAVRGAPTAWGWAVHTSSAFVTVEAVITDREGTPCARASGYVCAARSGSARAEARERSLAWLASA</sequence>
<dbReference type="EMBL" id="JACORU010000002">
    <property type="protein sequence ID" value="MBC5764528.1"/>
    <property type="molecule type" value="Genomic_DNA"/>
</dbReference>
<evidence type="ECO:0000313" key="2">
    <source>
        <dbReference type="Proteomes" id="UP000596827"/>
    </source>
</evidence>
<keyword evidence="2" id="KW-1185">Reference proteome</keyword>
<name>A0A923S297_9BURK</name>
<dbReference type="Proteomes" id="UP000596827">
    <property type="component" value="Unassembled WGS sequence"/>
</dbReference>
<gene>
    <name evidence="1" type="ORF">H8R02_08715</name>
</gene>
<dbReference type="RefSeq" id="WP_187080993.1">
    <property type="nucleotide sequence ID" value="NZ_JACORU010000002.1"/>
</dbReference>
<organism evidence="1 2">
    <name type="scientific">Ramlibacter albus</name>
    <dbReference type="NCBI Taxonomy" id="2079448"/>
    <lineage>
        <taxon>Bacteria</taxon>
        <taxon>Pseudomonadati</taxon>
        <taxon>Pseudomonadota</taxon>
        <taxon>Betaproteobacteria</taxon>
        <taxon>Burkholderiales</taxon>
        <taxon>Comamonadaceae</taxon>
        <taxon>Ramlibacter</taxon>
    </lineage>
</organism>
<dbReference type="InterPro" id="IPR029069">
    <property type="entry name" value="HotDog_dom_sf"/>
</dbReference>